<feature type="signal peptide" evidence="1">
    <location>
        <begin position="1"/>
        <end position="18"/>
    </location>
</feature>
<evidence type="ECO:0000313" key="3">
    <source>
        <dbReference type="Proteomes" id="UP000615593"/>
    </source>
</evidence>
<organism evidence="2 3">
    <name type="scientific">Mesonia mobilis</name>
    <dbReference type="NCBI Taxonomy" id="369791"/>
    <lineage>
        <taxon>Bacteria</taxon>
        <taxon>Pseudomonadati</taxon>
        <taxon>Bacteroidota</taxon>
        <taxon>Flavobacteriia</taxon>
        <taxon>Flavobacteriales</taxon>
        <taxon>Flavobacteriaceae</taxon>
        <taxon>Mesonia</taxon>
    </lineage>
</organism>
<feature type="chain" id="PRO_5047400120" evidence="1">
    <location>
        <begin position="19"/>
        <end position="783"/>
    </location>
</feature>
<evidence type="ECO:0000313" key="2">
    <source>
        <dbReference type="EMBL" id="GGZ58803.1"/>
    </source>
</evidence>
<comment type="caution">
    <text evidence="2">The sequence shown here is derived from an EMBL/GenBank/DDBJ whole genome shotgun (WGS) entry which is preliminary data.</text>
</comment>
<keyword evidence="1" id="KW-0732">Signal</keyword>
<keyword evidence="3" id="KW-1185">Reference proteome</keyword>
<dbReference type="GeneID" id="94369710"/>
<evidence type="ECO:0000256" key="1">
    <source>
        <dbReference type="SAM" id="SignalP"/>
    </source>
</evidence>
<dbReference type="EMBL" id="BMWY01000005">
    <property type="protein sequence ID" value="GGZ58803.1"/>
    <property type="molecule type" value="Genomic_DNA"/>
</dbReference>
<accession>A0ABQ3BV69</accession>
<dbReference type="InterPro" id="IPR049804">
    <property type="entry name" value="Choice_anch_L"/>
</dbReference>
<dbReference type="Proteomes" id="UP000615593">
    <property type="component" value="Unassembled WGS sequence"/>
</dbReference>
<dbReference type="Pfam" id="PF13585">
    <property type="entry name" value="CHU_C"/>
    <property type="match status" value="1"/>
</dbReference>
<reference evidence="3" key="1">
    <citation type="journal article" date="2019" name="Int. J. Syst. Evol. Microbiol.">
        <title>The Global Catalogue of Microorganisms (GCM) 10K type strain sequencing project: providing services to taxonomists for standard genome sequencing and annotation.</title>
        <authorList>
            <consortium name="The Broad Institute Genomics Platform"/>
            <consortium name="The Broad Institute Genome Sequencing Center for Infectious Disease"/>
            <person name="Wu L."/>
            <person name="Ma J."/>
        </authorList>
    </citation>
    <scope>NUCLEOTIDE SEQUENCE [LARGE SCALE GENOMIC DNA]</scope>
    <source>
        <strain evidence="3">KCTC 12708</strain>
    </source>
</reference>
<dbReference type="NCBIfam" id="NF038133">
    <property type="entry name" value="choice_anch_L"/>
    <property type="match status" value="1"/>
</dbReference>
<proteinExistence type="predicted"/>
<dbReference type="NCBIfam" id="TIGR04131">
    <property type="entry name" value="Bac_Flav_CTERM"/>
    <property type="match status" value="1"/>
</dbReference>
<gene>
    <name evidence="2" type="ORF">GCM10008088_20480</name>
</gene>
<name>A0ABQ3BV69_9FLAO</name>
<dbReference type="RefSeq" id="WP_027884588.1">
    <property type="nucleotide sequence ID" value="NZ_BMWY01000005.1"/>
</dbReference>
<dbReference type="InterPro" id="IPR026341">
    <property type="entry name" value="T9SS_type_B"/>
</dbReference>
<sequence length="783" mass="86695">MKKLFFALFLCSTTLSFSQNISVDANLYTPQELVEDILINSGCIDNVMVNGVVGGNFSNDESYGYFERNGSNFPFENGIAMSTGRLSNVPGPNNNLSDDDAPGWGPDQDLEQVLGISNTLNATVIEFDFTPNANTIQFRYIFASEEYQVGDANTCQYSDVFGFLIRPLGGSYQNIAVVPGTNTPVKVTTVHPEIVDGNDGCPAQNEQYFDSFNGSNHSINFNGQTKPMVAQANVTAGTTYHIKLVIADDHNYRYDSAVFLEGNSFNIGADLGEDVTGADALCDNETYTLSVTDNGNTPDNYEWFLVNDNGSETLLTSSSTEDEYEVTSAGTYKVVLTFGANCTAEDTIVVDYVEFDSLFDRTIYECDTDNDGLSFFNLNEASQDITTNNQAFTVTNYFLTDAEAQANQNPIPDPDNFSNTVANQTVFARVETAADCFAIVELTLETSYTYYNPVNLVNCYATADTSISFNLTNAENLIEAETGLIDFSVTYFETENDALSNQNPLPNTIQVETIETPKTIYGKLQNPAGCQGIIEVVLRGIQEPEIDPNYQAPFLCLENLDGVTIESGVIDNPTNYTFLWENGETTPTIQADSLGTYQVDITKTEVINGETYECTTTNSITVNGSEKAQFSYEIQGSFDNYSVIISAEGIGDYVYSLDDQFDNYQSSPIFYNVGAGEHRIYVKDLNGCGISFEKIIVLGYPKFFTPNQDSINDTWGLIGTERFNRRVENIYIFDRFGKLLTSISHVGQWDGTYHGKQMPSNEYWFLVTFKDAPDFKGHFTLKR</sequence>
<protein>
    <submittedName>
        <fullName evidence="2">T9SS C-terminal target domain-containing protein</fullName>
    </submittedName>
</protein>